<name>A0ABT3XXM8_9FLAO</name>
<comment type="caution">
    <text evidence="1">The sequence shown here is derived from an EMBL/GenBank/DDBJ whole genome shotgun (WGS) entry which is preliminary data.</text>
</comment>
<gene>
    <name evidence="1" type="ORF">OF897_21150</name>
</gene>
<dbReference type="RefSeq" id="WP_267267657.1">
    <property type="nucleotide sequence ID" value="NZ_JAOVZW010000034.1"/>
</dbReference>
<sequence>MATVEFKKDDFVKDDFDEFHIEYKTSEIGNGSNLIIEILQDGLYDVVQVPIRRSNDSIFICFSEPLDGRLIFEKLD</sequence>
<dbReference type="Proteomes" id="UP001073122">
    <property type="component" value="Unassembled WGS sequence"/>
</dbReference>
<accession>A0ABT3XXM8</accession>
<organism evidence="1 2">
    <name type="scientific">Chryseobacterium formosus</name>
    <dbReference type="NCBI Taxonomy" id="1537363"/>
    <lineage>
        <taxon>Bacteria</taxon>
        <taxon>Pseudomonadati</taxon>
        <taxon>Bacteroidota</taxon>
        <taxon>Flavobacteriia</taxon>
        <taxon>Flavobacteriales</taxon>
        <taxon>Weeksellaceae</taxon>
        <taxon>Chryseobacterium group</taxon>
        <taxon>Chryseobacterium</taxon>
    </lineage>
</organism>
<proteinExistence type="predicted"/>
<evidence type="ECO:0000313" key="2">
    <source>
        <dbReference type="Proteomes" id="UP001073122"/>
    </source>
</evidence>
<dbReference type="EMBL" id="JAOVZW010000034">
    <property type="protein sequence ID" value="MCX8526429.1"/>
    <property type="molecule type" value="Genomic_DNA"/>
</dbReference>
<evidence type="ECO:0000313" key="1">
    <source>
        <dbReference type="EMBL" id="MCX8526429.1"/>
    </source>
</evidence>
<keyword evidence="2" id="KW-1185">Reference proteome</keyword>
<reference evidence="1" key="1">
    <citation type="submission" date="2022-10" db="EMBL/GenBank/DDBJ databases">
        <title>Chryseobacterium sp. nov., a novel bacterial species.</title>
        <authorList>
            <person name="Cao Y."/>
        </authorList>
    </citation>
    <scope>NUCLEOTIDE SEQUENCE</scope>
    <source>
        <strain evidence="1">CCTCC AB2015118</strain>
    </source>
</reference>
<protein>
    <submittedName>
        <fullName evidence="1">Glutathione synthase</fullName>
    </submittedName>
</protein>